<dbReference type="RefSeq" id="XP_025356403.1">
    <property type="nucleotide sequence ID" value="XM_025500423.1"/>
</dbReference>
<protein>
    <recommendedName>
        <fullName evidence="1">Queuosine 5'-phosphate N-glycosylase/hydrolase</fullName>
        <ecNumber evidence="1">3.2.2.-</ecNumber>
    </recommendedName>
    <alternativeName>
        <fullName evidence="1">Queuosine-nucleotide N-glycosylase/hydrolase</fullName>
    </alternativeName>
</protein>
<proteinExistence type="inferred from homology"/>
<accession>A0A316VJ94</accession>
<evidence type="ECO:0000313" key="3">
    <source>
        <dbReference type="Proteomes" id="UP000245771"/>
    </source>
</evidence>
<dbReference type="InParanoid" id="A0A316VJ94"/>
<dbReference type="PANTHER" id="PTHR21314">
    <property type="entry name" value="QUEUOSINE 5'-PHOSPHATE N-GLYCOSYLASE_HYDROLASE-RELATED"/>
    <property type="match status" value="1"/>
</dbReference>
<dbReference type="Proteomes" id="UP000245771">
    <property type="component" value="Unassembled WGS sequence"/>
</dbReference>
<comment type="function">
    <text evidence="1">Catalyzes the hydrolysis of queuosine 5'-phosphate, releasing the nucleobase queuine (q). Is required for salvage of queuine from exogenous queuosine (Q) that is imported and then converted to queuosine 5'-phosphate intracellularly.</text>
</comment>
<dbReference type="InterPro" id="IPR019438">
    <property type="entry name" value="Q_salvage"/>
</dbReference>
<dbReference type="EC" id="3.2.2.-" evidence="1"/>
<gene>
    <name evidence="2" type="ORF">FA14DRAFT_172679</name>
</gene>
<dbReference type="Pfam" id="PF10343">
    <property type="entry name" value="Q_salvage"/>
    <property type="match status" value="1"/>
</dbReference>
<dbReference type="PANTHER" id="PTHR21314:SF1">
    <property type="entry name" value="QUEUOSINE SALVAGE PROTEIN"/>
    <property type="match status" value="1"/>
</dbReference>
<evidence type="ECO:0000256" key="1">
    <source>
        <dbReference type="RuleBase" id="RU365002"/>
    </source>
</evidence>
<dbReference type="EMBL" id="KZ819603">
    <property type="protein sequence ID" value="PWN36101.1"/>
    <property type="molecule type" value="Genomic_DNA"/>
</dbReference>
<organism evidence="2 3">
    <name type="scientific">Meira miltonrushii</name>
    <dbReference type="NCBI Taxonomy" id="1280837"/>
    <lineage>
        <taxon>Eukaryota</taxon>
        <taxon>Fungi</taxon>
        <taxon>Dikarya</taxon>
        <taxon>Basidiomycota</taxon>
        <taxon>Ustilaginomycotina</taxon>
        <taxon>Exobasidiomycetes</taxon>
        <taxon>Exobasidiales</taxon>
        <taxon>Brachybasidiaceae</taxon>
        <taxon>Meira</taxon>
    </lineage>
</organism>
<reference evidence="2 3" key="1">
    <citation type="journal article" date="2018" name="Mol. Biol. Evol.">
        <title>Broad Genomic Sampling Reveals a Smut Pathogenic Ancestry of the Fungal Clade Ustilaginomycotina.</title>
        <authorList>
            <person name="Kijpornyongpan T."/>
            <person name="Mondo S.J."/>
            <person name="Barry K."/>
            <person name="Sandor L."/>
            <person name="Lee J."/>
            <person name="Lipzen A."/>
            <person name="Pangilinan J."/>
            <person name="LaButti K."/>
            <person name="Hainaut M."/>
            <person name="Henrissat B."/>
            <person name="Grigoriev I.V."/>
            <person name="Spatafora J.W."/>
            <person name="Aime M.C."/>
        </authorList>
    </citation>
    <scope>NUCLEOTIDE SEQUENCE [LARGE SCALE GENOMIC DNA]</scope>
    <source>
        <strain evidence="2 3">MCA 3882</strain>
    </source>
</reference>
<dbReference type="AlphaFoldDB" id="A0A316VJ94"/>
<keyword evidence="1" id="KW-0378">Hydrolase</keyword>
<dbReference type="GeneID" id="37022204"/>
<evidence type="ECO:0000313" key="2">
    <source>
        <dbReference type="EMBL" id="PWN36101.1"/>
    </source>
</evidence>
<dbReference type="OrthoDB" id="416777at2759"/>
<comment type="catalytic activity">
    <reaction evidence="1">
        <text>queuosine 5'-phosphate + H2O = queuine + D-ribose 5-phosphate</text>
        <dbReference type="Rhea" id="RHEA:75387"/>
        <dbReference type="ChEBI" id="CHEBI:15377"/>
        <dbReference type="ChEBI" id="CHEBI:17433"/>
        <dbReference type="ChEBI" id="CHEBI:78346"/>
        <dbReference type="ChEBI" id="CHEBI:194371"/>
    </reaction>
    <physiologicalReaction direction="left-to-right" evidence="1">
        <dbReference type="Rhea" id="RHEA:75388"/>
    </physiologicalReaction>
</comment>
<name>A0A316VJ94_9BASI</name>
<dbReference type="GO" id="GO:0006400">
    <property type="term" value="P:tRNA modification"/>
    <property type="evidence" value="ECO:0007669"/>
    <property type="project" value="TreeGrafter"/>
</dbReference>
<sequence length="411" mass="45478">MSFSDVQPIKDGQNLLSIMRENCKKARIASHIELKEDAIDSFLLNVLPADPSPSELGSWLASGFKLPLAYPSLHAEVNVLCHLCMLNSLSGYRTAFHKALGQGAHKTIVQIVMSLYIADPAGDSSRPLSAETLVCLTPMILLDLLGLPTHEEKKHESSPAVVMGVRRRDEIYEALETLCIAANDTGKRLMEMKCPDLGVFVERTIKESARLGKTDEERASLAANTLITALPVFNDAYNLPLKNGETIPVHIHKRALLLLSWLHSAFLSGDQGKANFEKLPLPDPAVLPAFVDNVIPSLLVHFGIIDLRNAKQKGLQEWNATLSNKQSQPVESDSVQAGTTLTREEAYLIRACSVDACHAIMLRGRQLGKEKNRLWLEGITEALIDGFLWTQAKRPDLTIVPRMVEKKTFMY</sequence>
<dbReference type="GO" id="GO:0016787">
    <property type="term" value="F:hydrolase activity"/>
    <property type="evidence" value="ECO:0007669"/>
    <property type="project" value="UniProtKB-KW"/>
</dbReference>
<keyword evidence="3" id="KW-1185">Reference proteome</keyword>
<comment type="similarity">
    <text evidence="1">Belongs to the QNG1 protein family.</text>
</comment>